<proteinExistence type="predicted"/>
<gene>
    <name evidence="2" type="ORF">EZS27_031543</name>
</gene>
<reference evidence="2" key="1">
    <citation type="submission" date="2019-03" db="EMBL/GenBank/DDBJ databases">
        <title>Single cell metagenomics reveals metabolic interactions within the superorganism composed of flagellate Streblomastix strix and complex community of Bacteroidetes bacteria on its surface.</title>
        <authorList>
            <person name="Treitli S.C."/>
            <person name="Kolisko M."/>
            <person name="Husnik F."/>
            <person name="Keeling P."/>
            <person name="Hampl V."/>
        </authorList>
    </citation>
    <scope>NUCLEOTIDE SEQUENCE</scope>
    <source>
        <strain evidence="2">STM</strain>
    </source>
</reference>
<keyword evidence="1" id="KW-0812">Transmembrane</keyword>
<accession>A0A5J4Q8T5</accession>
<evidence type="ECO:0000313" key="2">
    <source>
        <dbReference type="EMBL" id="KAA6318446.1"/>
    </source>
</evidence>
<evidence type="ECO:0000256" key="1">
    <source>
        <dbReference type="SAM" id="Phobius"/>
    </source>
</evidence>
<comment type="caution">
    <text evidence="2">The sequence shown here is derived from an EMBL/GenBank/DDBJ whole genome shotgun (WGS) entry which is preliminary data.</text>
</comment>
<protein>
    <recommendedName>
        <fullName evidence="3">Transmembrane protein</fullName>
    </recommendedName>
</protein>
<keyword evidence="1" id="KW-1133">Transmembrane helix</keyword>
<feature type="transmembrane region" description="Helical" evidence="1">
    <location>
        <begin position="12"/>
        <end position="34"/>
    </location>
</feature>
<name>A0A5J4Q8T5_9ZZZZ</name>
<dbReference type="AlphaFoldDB" id="A0A5J4Q8T5"/>
<keyword evidence="1" id="KW-0472">Membrane</keyword>
<organism evidence="2">
    <name type="scientific">termite gut metagenome</name>
    <dbReference type="NCBI Taxonomy" id="433724"/>
    <lineage>
        <taxon>unclassified sequences</taxon>
        <taxon>metagenomes</taxon>
        <taxon>organismal metagenomes</taxon>
    </lineage>
</organism>
<sequence length="129" mass="14455">MAKHLNTNKQFMVGNGLLAFAVICVVVIFVYMSMRVQQDKKTERKYIETYTVTLIKGFAGDSLSFFINDSLLLNKRITKEPVSIEVTRFAEQSALIVMDNLTEQVSVFDLSEAGEAVSLVKDANGIKRI</sequence>
<evidence type="ECO:0008006" key="3">
    <source>
        <dbReference type="Google" id="ProtNLM"/>
    </source>
</evidence>
<dbReference type="EMBL" id="SNRY01004185">
    <property type="protein sequence ID" value="KAA6318446.1"/>
    <property type="molecule type" value="Genomic_DNA"/>
</dbReference>